<proteinExistence type="predicted"/>
<sequence>MLEVVEIRVSYRYVKEHSWVVQGITGFLSAYFMEKPGFTLKRHFEELETGMHVWLCDVPPKMKVPTLLRRLKDDIPPCQYTQLETSPPAPPRFLIDSLEPESASSSSTPNEDFEATKDERTKG</sequence>
<evidence type="ECO:0000256" key="1">
    <source>
        <dbReference type="SAM" id="MobiDB-lite"/>
    </source>
</evidence>
<evidence type="ECO:0000313" key="3">
    <source>
        <dbReference type="Proteomes" id="UP001302494"/>
    </source>
</evidence>
<dbReference type="EMBL" id="CP116968">
    <property type="protein sequence ID" value="WNM63883.1"/>
    <property type="molecule type" value="Genomic_DNA"/>
</dbReference>
<dbReference type="KEGG" id="nneo:PQG83_09035"/>
<accession>A0AA96JXX9</accession>
<dbReference type="RefSeq" id="WP_312748660.1">
    <property type="nucleotide sequence ID" value="NZ_CP116968.1"/>
</dbReference>
<evidence type="ECO:0000313" key="2">
    <source>
        <dbReference type="EMBL" id="WNM63883.1"/>
    </source>
</evidence>
<name>A0AA96JXX9_9BACT</name>
<reference evidence="2 3" key="1">
    <citation type="submission" date="2023-01" db="EMBL/GenBank/DDBJ databases">
        <title>Cultivation and genomic characterization of new, ubiquitous marine nitrite-oxidizing bacteria from the Nitrospirales.</title>
        <authorList>
            <person name="Mueller A.J."/>
            <person name="Daebeler A."/>
            <person name="Herbold C.W."/>
            <person name="Kirkegaard R.H."/>
            <person name="Daims H."/>
        </authorList>
    </citation>
    <scope>NUCLEOTIDE SEQUENCE [LARGE SCALE GENOMIC DNA]</scope>
    <source>
        <strain evidence="2 3">DK</strain>
    </source>
</reference>
<organism evidence="2 3">
    <name type="scientific">Candidatus Nitrospira neomarina</name>
    <dbReference type="NCBI Taxonomy" id="3020899"/>
    <lineage>
        <taxon>Bacteria</taxon>
        <taxon>Pseudomonadati</taxon>
        <taxon>Nitrospirota</taxon>
        <taxon>Nitrospiria</taxon>
        <taxon>Nitrospirales</taxon>
        <taxon>Nitrospiraceae</taxon>
        <taxon>Nitrospira</taxon>
    </lineage>
</organism>
<gene>
    <name evidence="2" type="ORF">PQG83_09035</name>
</gene>
<dbReference type="AlphaFoldDB" id="A0AA96JXX9"/>
<feature type="region of interest" description="Disordered" evidence="1">
    <location>
        <begin position="79"/>
        <end position="123"/>
    </location>
</feature>
<protein>
    <submittedName>
        <fullName evidence="2">Uncharacterized protein</fullName>
    </submittedName>
</protein>
<feature type="compositionally biased region" description="Basic and acidic residues" evidence="1">
    <location>
        <begin position="114"/>
        <end position="123"/>
    </location>
</feature>
<dbReference type="Proteomes" id="UP001302494">
    <property type="component" value="Chromosome"/>
</dbReference>
<keyword evidence="3" id="KW-1185">Reference proteome</keyword>